<accession>L7FM02</accession>
<dbReference type="EMBL" id="KB206589">
    <property type="protein sequence ID" value="ELP89674.1"/>
    <property type="molecule type" value="Genomic_DNA"/>
</dbReference>
<evidence type="ECO:0008006" key="4">
    <source>
        <dbReference type="Google" id="ProtNLM"/>
    </source>
</evidence>
<proteinExistence type="predicted"/>
<evidence type="ECO:0000313" key="3">
    <source>
        <dbReference type="Proteomes" id="UP000014680"/>
    </source>
</evidence>
<keyword evidence="1" id="KW-0732">Signal</keyword>
<keyword evidence="3" id="KW-1185">Reference proteome</keyword>
<dbReference type="VEuPathDB" id="AmoebaDB:EIN_452740"/>
<name>L7FM02_ENTIV</name>
<gene>
    <name evidence="2" type="ORF">EIN_452740</name>
</gene>
<protein>
    <recommendedName>
        <fullName evidence="4">GOLD domain-containing protein</fullName>
    </recommendedName>
</protein>
<feature type="chain" id="PRO_5012203996" description="GOLD domain-containing protein" evidence="1">
    <location>
        <begin position="16"/>
        <end position="196"/>
    </location>
</feature>
<dbReference type="GeneID" id="14888702"/>
<organism evidence="2 3">
    <name type="scientific">Entamoeba invadens IP1</name>
    <dbReference type="NCBI Taxonomy" id="370355"/>
    <lineage>
        <taxon>Eukaryota</taxon>
        <taxon>Amoebozoa</taxon>
        <taxon>Evosea</taxon>
        <taxon>Archamoebae</taxon>
        <taxon>Mastigamoebida</taxon>
        <taxon>Entamoebidae</taxon>
        <taxon>Entamoeba</taxon>
    </lineage>
</organism>
<dbReference type="RefSeq" id="XP_004256445.1">
    <property type="nucleotide sequence ID" value="XM_004256397.1"/>
</dbReference>
<evidence type="ECO:0000313" key="2">
    <source>
        <dbReference type="EMBL" id="ELP89674.1"/>
    </source>
</evidence>
<dbReference type="OrthoDB" id="27001at2759"/>
<dbReference type="Proteomes" id="UP000014680">
    <property type="component" value="Unassembled WGS sequence"/>
</dbReference>
<feature type="non-terminal residue" evidence="2">
    <location>
        <position position="1"/>
    </location>
</feature>
<sequence length="196" mass="22385">MCMIFLSLVVLSASRMPFLRRQQSKFSMQYEKKADSTLSMLETNELYVKSNIENEMNVFTITNPSASTYCQKEITDQTSVDIVIPFKQLNGDGAVSVILSDKQNDFSSKHEGTGFEITLNKTGKDKDEVTLFNFNTKEDRVDQMHSLTCKSLKRASGAVDLHIRYNWEYNTVSTVLYIANVMTRCSSENFIRIPKK</sequence>
<dbReference type="AlphaFoldDB" id="L7FM02"/>
<dbReference type="KEGG" id="eiv:EIN_452740"/>
<reference evidence="2 3" key="1">
    <citation type="submission" date="2012-10" db="EMBL/GenBank/DDBJ databases">
        <authorList>
            <person name="Zafar N."/>
            <person name="Inman J."/>
            <person name="Hall N."/>
            <person name="Lorenzi H."/>
            <person name="Caler E."/>
        </authorList>
    </citation>
    <scope>NUCLEOTIDE SEQUENCE [LARGE SCALE GENOMIC DNA]</scope>
    <source>
        <strain evidence="2 3">IP1</strain>
    </source>
</reference>
<feature type="signal peptide" evidence="1">
    <location>
        <begin position="1"/>
        <end position="15"/>
    </location>
</feature>
<evidence type="ECO:0000256" key="1">
    <source>
        <dbReference type="SAM" id="SignalP"/>
    </source>
</evidence>